<name>A0ACA9U267_BIOOC</name>
<accession>A0ACA9U267</accession>
<comment type="caution">
    <text evidence="1">The sequence shown here is derived from an EMBL/GenBank/DDBJ whole genome shotgun (WGS) entry which is preliminary data.</text>
</comment>
<dbReference type="EMBL" id="CADEHS020000010">
    <property type="protein sequence ID" value="CAG9946863.1"/>
    <property type="molecule type" value="Genomic_DNA"/>
</dbReference>
<organism evidence="1 2">
    <name type="scientific">Clonostachys rosea f. rosea IK726</name>
    <dbReference type="NCBI Taxonomy" id="1349383"/>
    <lineage>
        <taxon>Eukaryota</taxon>
        <taxon>Fungi</taxon>
        <taxon>Dikarya</taxon>
        <taxon>Ascomycota</taxon>
        <taxon>Pezizomycotina</taxon>
        <taxon>Sordariomycetes</taxon>
        <taxon>Hypocreomycetidae</taxon>
        <taxon>Hypocreales</taxon>
        <taxon>Bionectriaceae</taxon>
        <taxon>Clonostachys</taxon>
    </lineage>
</organism>
<evidence type="ECO:0000313" key="2">
    <source>
        <dbReference type="Proteomes" id="UP000836387"/>
    </source>
</evidence>
<sequence>MQPNAGPVQSRHRSQHRRLEPRIQQQTTQSTDFNQFDANNDEVFINTNNSMVDPQLWLGQSMPQDTCWHQPGYMAGPSNVPAGHSLPAEPSLDNGFQAPARVLPPFVEYVPDPNFCPHPAPLQFAQTPNAYQGPAWQRPSYECAQTIPPATSNAGYSSLGGHGSPSDFYHGVAQPSALQAQNTVFHDASQTTPRRVHKRARADDSGRDPTMACIPARFRRFEGKIKKTFPNKVKPPTSRDKKGPINAPEDFDDHQLIHDCKSKKPAVTGGLKYSNLGEARAKAKECEILFHKKPEKCTYPYNDETFPLTDAEWCFYALLIYNAMVNWESYQEWMKCLPDELCNKKQRLLNKKCKMRMERRVEILQARQSNNASASDGGSIRADEADDEDVNRPILELADLLPTPEEAKEMPSLAHQQEKILGRTLNTEIASGESWRLLDCAVAAQQGRSGVRPGTGKDGSWESYPSFLERILALVDVLRTTKQTIKDLMSLGDGWSQRLANNPYGEQANKVENRKNNLGKKFTMEKRAEAAKGAKKSAN</sequence>
<proteinExistence type="predicted"/>
<protein>
    <submittedName>
        <fullName evidence="1">Uncharacterized protein</fullName>
    </submittedName>
</protein>
<reference evidence="1" key="2">
    <citation type="submission" date="2021-10" db="EMBL/GenBank/DDBJ databases">
        <authorList>
            <person name="Piombo E."/>
        </authorList>
    </citation>
    <scope>NUCLEOTIDE SEQUENCE</scope>
</reference>
<dbReference type="Proteomes" id="UP000836387">
    <property type="component" value="Unassembled WGS sequence"/>
</dbReference>
<gene>
    <name evidence="1" type="ORF">CRV2_00005749</name>
</gene>
<evidence type="ECO:0000313" key="1">
    <source>
        <dbReference type="EMBL" id="CAG9946863.1"/>
    </source>
</evidence>
<keyword evidence="2" id="KW-1185">Reference proteome</keyword>
<reference evidence="1" key="1">
    <citation type="submission" date="2020-04" db="EMBL/GenBank/DDBJ databases">
        <authorList>
            <person name="Broberg M."/>
        </authorList>
    </citation>
    <scope>NUCLEOTIDE SEQUENCE</scope>
</reference>